<dbReference type="RefSeq" id="WP_083360761.1">
    <property type="nucleotide sequence ID" value="NZ_FNTV01000001.1"/>
</dbReference>
<evidence type="ECO:0000259" key="1">
    <source>
        <dbReference type="Pfam" id="PF12770"/>
    </source>
</evidence>
<dbReference type="Proteomes" id="UP000182725">
    <property type="component" value="Unassembled WGS sequence"/>
</dbReference>
<evidence type="ECO:0000313" key="3">
    <source>
        <dbReference type="Proteomes" id="UP000182725"/>
    </source>
</evidence>
<feature type="domain" description="CHAT" evidence="1">
    <location>
        <begin position="637"/>
        <end position="804"/>
    </location>
</feature>
<evidence type="ECO:0000313" key="2">
    <source>
        <dbReference type="EMBL" id="SEE78828.1"/>
    </source>
</evidence>
<reference evidence="2 3" key="1">
    <citation type="submission" date="2016-10" db="EMBL/GenBank/DDBJ databases">
        <authorList>
            <person name="de Groot N.N."/>
        </authorList>
    </citation>
    <scope>NUCLEOTIDE SEQUENCE [LARGE SCALE GENOMIC DNA]</scope>
    <source>
        <strain evidence="2 3">DSM 22274</strain>
    </source>
</reference>
<sequence>MNSFPLDDFLSGRRVWFNAIVERIVDSRVRRTFSSNVSNLSSAEMALLTTHVGLGHIYGILDSDAEVAGFLSKVEVEQIISRHWREGHFDRRLATHLLVLWQSIYRLGRDLGQVRPELLVLLHQSQLGARERSSTEVNLEPHYSDVLIRYLLVIGPVVPLPLPKDISVDLDCSESHLSMLRGLFKLDRDGISKHVTWLELLACWPDDAEDEWKCDALRASSNQILLPKSMHGGWPNSAPSGIPGWVADTVATSGARICDASSGFVPSWLIVAESEDQMKAIRQWSYEPTFFHGIDGENVVLLGIPLTLSGIVDVVRATWAFDLEDSRSLNSLRTLLSIGAVRIDIYKIDAHASLEYVYSFGCRLPPELVGIAYKHLAENEPNIDDVKMFTPLSQIQRLRSMAHVEQQSFEMVRQGLMSESGSDLHTAFRHYLEIIDATTLATFSGYPVDPNPPREAREEFLIAIASSGSQHIDELDLSELGPGRGYVQITMTRDSPILLVANAAYLNADLTVAVVSHEFAGPFDTSWSYEKQNQELSKGFDGLKELLDAGINKLVVNAHSTAYNLTYHEAFLRLGFIEVSYTHRAASLRHRERPAEGFGVTCGFPGEGQDLIKAVDTELDFVDNIYHSTRVEFLPTKLPRTVHLAGHGYSGARSYEVGLAIHPSEPLSSARILLDLDASATDLVYLSACSTGRGTFHELQLAETIPLDIAFLEKGARAVLSTSAPVNDSVACFFACVFHHARSGGQTIWNSYSIARHASEKRKIPRDQTQLRKMLDVAWPLWEKDLHDGSKTYPYDWQLFRVSGRHWE</sequence>
<accession>A0A1H5LRL1</accession>
<dbReference type="Pfam" id="PF12770">
    <property type="entry name" value="CHAT"/>
    <property type="match status" value="1"/>
</dbReference>
<dbReference type="EMBL" id="FNTV01000001">
    <property type="protein sequence ID" value="SEE78828.1"/>
    <property type="molecule type" value="Genomic_DNA"/>
</dbReference>
<dbReference type="AlphaFoldDB" id="A0A1H5LRL1"/>
<gene>
    <name evidence="2" type="ORF">SAMN04489740_2542</name>
</gene>
<protein>
    <submittedName>
        <fullName evidence="2">CHAT domain-containing protein</fullName>
    </submittedName>
</protein>
<dbReference type="InterPro" id="IPR024983">
    <property type="entry name" value="CHAT_dom"/>
</dbReference>
<proteinExistence type="predicted"/>
<organism evidence="2 3">
    <name type="scientific">Arthrobacter alpinus</name>
    <dbReference type="NCBI Taxonomy" id="656366"/>
    <lineage>
        <taxon>Bacteria</taxon>
        <taxon>Bacillati</taxon>
        <taxon>Actinomycetota</taxon>
        <taxon>Actinomycetes</taxon>
        <taxon>Micrococcales</taxon>
        <taxon>Micrococcaceae</taxon>
        <taxon>Arthrobacter</taxon>
    </lineage>
</organism>
<name>A0A1H5LRL1_9MICC</name>